<dbReference type="Proteomes" id="UP001596105">
    <property type="component" value="Unassembled WGS sequence"/>
</dbReference>
<comment type="caution">
    <text evidence="9">The sequence shown here is derived from an EMBL/GenBank/DDBJ whole genome shotgun (WGS) entry which is preliminary data.</text>
</comment>
<dbReference type="PANTHER" id="PTHR43744:SF8">
    <property type="entry name" value="SN-GLYCEROL-3-PHOSPHATE TRANSPORT SYSTEM PERMEASE PROTEIN UGPE"/>
    <property type="match status" value="1"/>
</dbReference>
<evidence type="ECO:0000256" key="2">
    <source>
        <dbReference type="ARBA" id="ARBA00022448"/>
    </source>
</evidence>
<reference evidence="10" key="1">
    <citation type="journal article" date="2019" name="Int. J. Syst. Evol. Microbiol.">
        <title>The Global Catalogue of Microorganisms (GCM) 10K type strain sequencing project: providing services to taxonomists for standard genome sequencing and annotation.</title>
        <authorList>
            <consortium name="The Broad Institute Genomics Platform"/>
            <consortium name="The Broad Institute Genome Sequencing Center for Infectious Disease"/>
            <person name="Wu L."/>
            <person name="Ma J."/>
        </authorList>
    </citation>
    <scope>NUCLEOTIDE SEQUENCE [LARGE SCALE GENOMIC DNA]</scope>
    <source>
        <strain evidence="10">CCUG 57113</strain>
    </source>
</reference>
<evidence type="ECO:0000256" key="4">
    <source>
        <dbReference type="ARBA" id="ARBA00022692"/>
    </source>
</evidence>
<accession>A0ABW0LUX5</accession>
<keyword evidence="6 7" id="KW-0472">Membrane</keyword>
<comment type="subcellular location">
    <subcellularLocation>
        <location evidence="1 7">Cell membrane</location>
        <topology evidence="1 7">Multi-pass membrane protein</topology>
    </subcellularLocation>
</comment>
<evidence type="ECO:0000313" key="10">
    <source>
        <dbReference type="Proteomes" id="UP001596105"/>
    </source>
</evidence>
<feature type="transmembrane region" description="Helical" evidence="7">
    <location>
        <begin position="239"/>
        <end position="260"/>
    </location>
</feature>
<feature type="transmembrane region" description="Helical" evidence="7">
    <location>
        <begin position="12"/>
        <end position="34"/>
    </location>
</feature>
<proteinExistence type="inferred from homology"/>
<feature type="transmembrane region" description="Helical" evidence="7">
    <location>
        <begin position="73"/>
        <end position="94"/>
    </location>
</feature>
<dbReference type="InterPro" id="IPR000515">
    <property type="entry name" value="MetI-like"/>
</dbReference>
<keyword evidence="10" id="KW-1185">Reference proteome</keyword>
<dbReference type="SUPFAM" id="SSF161098">
    <property type="entry name" value="MetI-like"/>
    <property type="match status" value="1"/>
</dbReference>
<keyword evidence="5 7" id="KW-1133">Transmembrane helix</keyword>
<dbReference type="Pfam" id="PF00528">
    <property type="entry name" value="BPD_transp_1"/>
    <property type="match status" value="1"/>
</dbReference>
<evidence type="ECO:0000256" key="7">
    <source>
        <dbReference type="RuleBase" id="RU363032"/>
    </source>
</evidence>
<dbReference type="PROSITE" id="PS50928">
    <property type="entry name" value="ABC_TM1"/>
    <property type="match status" value="1"/>
</dbReference>
<evidence type="ECO:0000256" key="6">
    <source>
        <dbReference type="ARBA" id="ARBA00023136"/>
    </source>
</evidence>
<comment type="similarity">
    <text evidence="7">Belongs to the binding-protein-dependent transport system permease family.</text>
</comment>
<evidence type="ECO:0000256" key="3">
    <source>
        <dbReference type="ARBA" id="ARBA00022475"/>
    </source>
</evidence>
<name>A0ABW0LUX5_9BACL</name>
<keyword evidence="4 7" id="KW-0812">Transmembrane</keyword>
<keyword evidence="2 7" id="KW-0813">Transport</keyword>
<evidence type="ECO:0000313" key="9">
    <source>
        <dbReference type="EMBL" id="MFC5468501.1"/>
    </source>
</evidence>
<dbReference type="RefSeq" id="WP_209750044.1">
    <property type="nucleotide sequence ID" value="NZ_JBHSMH010000015.1"/>
</dbReference>
<evidence type="ECO:0000256" key="5">
    <source>
        <dbReference type="ARBA" id="ARBA00022989"/>
    </source>
</evidence>
<gene>
    <name evidence="9" type="ORF">ACFPPD_07195</name>
</gene>
<protein>
    <submittedName>
        <fullName evidence="9">Carbohydrate ABC transporter permease</fullName>
    </submittedName>
</protein>
<evidence type="ECO:0000256" key="1">
    <source>
        <dbReference type="ARBA" id="ARBA00004651"/>
    </source>
</evidence>
<dbReference type="InterPro" id="IPR035906">
    <property type="entry name" value="MetI-like_sf"/>
</dbReference>
<dbReference type="CDD" id="cd06261">
    <property type="entry name" value="TM_PBP2"/>
    <property type="match status" value="1"/>
</dbReference>
<keyword evidence="3" id="KW-1003">Cell membrane</keyword>
<dbReference type="PANTHER" id="PTHR43744">
    <property type="entry name" value="ABC TRANSPORTER PERMEASE PROTEIN MG189-RELATED-RELATED"/>
    <property type="match status" value="1"/>
</dbReference>
<dbReference type="EMBL" id="JBHSMH010000015">
    <property type="protein sequence ID" value="MFC5468501.1"/>
    <property type="molecule type" value="Genomic_DNA"/>
</dbReference>
<feature type="transmembrane region" description="Helical" evidence="7">
    <location>
        <begin position="140"/>
        <end position="160"/>
    </location>
</feature>
<sequence>MPASIARKTLSGIVLILWALIVALPLIVLVNVAVKSPQELLESSLSIPKQWMWSNFSEAWKTAHLFSAFGNSLHITALSLAGVVLVSAFAAYPIARTKTKLTNSFFLYFISGIMVPFPLAMIPLYKLLKTMHMINTHQGVIFIYIALTIPFSVFLYTGFLKGIPKELEESALIDGCGPFRTFLTIVFPLMKPVTASVIITNSLTIWNDLLVPLLYLQARENRTITIAIFSFTGQYNNNWAMIFSAIVLGTLPLVLTFLFLQKQFIKGIVGGAVKG</sequence>
<evidence type="ECO:0000259" key="8">
    <source>
        <dbReference type="PROSITE" id="PS50928"/>
    </source>
</evidence>
<dbReference type="Gene3D" id="1.10.3720.10">
    <property type="entry name" value="MetI-like"/>
    <property type="match status" value="1"/>
</dbReference>
<feature type="domain" description="ABC transmembrane type-1" evidence="8">
    <location>
        <begin position="69"/>
        <end position="259"/>
    </location>
</feature>
<feature type="transmembrane region" description="Helical" evidence="7">
    <location>
        <begin position="106"/>
        <end position="128"/>
    </location>
</feature>
<organism evidence="9 10">
    <name type="scientific">Cohnella suwonensis</name>
    <dbReference type="NCBI Taxonomy" id="696072"/>
    <lineage>
        <taxon>Bacteria</taxon>
        <taxon>Bacillati</taxon>
        <taxon>Bacillota</taxon>
        <taxon>Bacilli</taxon>
        <taxon>Bacillales</taxon>
        <taxon>Paenibacillaceae</taxon>
        <taxon>Cohnella</taxon>
    </lineage>
</organism>
<feature type="transmembrane region" description="Helical" evidence="7">
    <location>
        <begin position="181"/>
        <end position="206"/>
    </location>
</feature>